<gene>
    <name evidence="1" type="ORF">SDC9_171475</name>
</gene>
<name>A0A645GB02_9ZZZZ</name>
<organism evidence="1">
    <name type="scientific">bioreactor metagenome</name>
    <dbReference type="NCBI Taxonomy" id="1076179"/>
    <lineage>
        <taxon>unclassified sequences</taxon>
        <taxon>metagenomes</taxon>
        <taxon>ecological metagenomes</taxon>
    </lineage>
</organism>
<comment type="caution">
    <text evidence="1">The sequence shown here is derived from an EMBL/GenBank/DDBJ whole genome shotgun (WGS) entry which is preliminary data.</text>
</comment>
<dbReference type="AlphaFoldDB" id="A0A645GB02"/>
<sequence>MTGFLWKETGATAKFKLVLLSVIRLTKFVVGGVALFPNVAAALNLTVEPVRSKVAAALSVRDEPTAALNNTLVFVMRNVPGAWSGTKVVQSPAPASVAVLAKRTSPVNVTLGSGLLPEAEYPDPIILIVPAPPVAVTPAIEIIASGFPIRSTFSLPPLVITKSA</sequence>
<protein>
    <submittedName>
        <fullName evidence="1">Uncharacterized protein</fullName>
    </submittedName>
</protein>
<reference evidence="1" key="1">
    <citation type="submission" date="2019-08" db="EMBL/GenBank/DDBJ databases">
        <authorList>
            <person name="Kucharzyk K."/>
            <person name="Murdoch R.W."/>
            <person name="Higgins S."/>
            <person name="Loffler F."/>
        </authorList>
    </citation>
    <scope>NUCLEOTIDE SEQUENCE</scope>
</reference>
<evidence type="ECO:0000313" key="1">
    <source>
        <dbReference type="EMBL" id="MPN24081.1"/>
    </source>
</evidence>
<proteinExistence type="predicted"/>
<dbReference type="EMBL" id="VSSQ01072791">
    <property type="protein sequence ID" value="MPN24081.1"/>
    <property type="molecule type" value="Genomic_DNA"/>
</dbReference>
<accession>A0A645GB02</accession>